<dbReference type="PANTHER" id="PTHR21363">
    <property type="entry name" value="PREPHENATE DEHYDROGENASE"/>
    <property type="match status" value="1"/>
</dbReference>
<protein>
    <submittedName>
        <fullName evidence="3">Prephenate dehydrogenase</fullName>
    </submittedName>
</protein>
<evidence type="ECO:0000256" key="1">
    <source>
        <dbReference type="ARBA" id="ARBA00023002"/>
    </source>
</evidence>
<dbReference type="SUPFAM" id="SSF51735">
    <property type="entry name" value="NAD(P)-binding Rossmann-fold domains"/>
    <property type="match status" value="1"/>
</dbReference>
<dbReference type="FunFam" id="3.40.50.720:FF:000208">
    <property type="entry name" value="Prephenate dehydrogenase"/>
    <property type="match status" value="1"/>
</dbReference>
<feature type="domain" description="Prephenate/arogenate dehydrogenase" evidence="2">
    <location>
        <begin position="5"/>
        <end position="287"/>
    </location>
</feature>
<dbReference type="SUPFAM" id="SSF48179">
    <property type="entry name" value="6-phosphogluconate dehydrogenase C-terminal domain-like"/>
    <property type="match status" value="1"/>
</dbReference>
<evidence type="ECO:0000313" key="4">
    <source>
        <dbReference type="Proteomes" id="UP000317909"/>
    </source>
</evidence>
<dbReference type="InterPro" id="IPR046825">
    <property type="entry name" value="PDH_C"/>
</dbReference>
<dbReference type="Gene3D" id="3.40.50.720">
    <property type="entry name" value="NAD(P)-binding Rossmann-like Domain"/>
    <property type="match status" value="1"/>
</dbReference>
<dbReference type="InterPro" id="IPR036291">
    <property type="entry name" value="NAD(P)-bd_dom_sf"/>
</dbReference>
<dbReference type="InterPro" id="IPR046826">
    <property type="entry name" value="PDH_N"/>
</dbReference>
<dbReference type="GO" id="GO:0008977">
    <property type="term" value="F:prephenate dehydrogenase (NAD+) activity"/>
    <property type="evidence" value="ECO:0007669"/>
    <property type="project" value="InterPro"/>
</dbReference>
<keyword evidence="1" id="KW-0560">Oxidoreductase</keyword>
<dbReference type="RefSeq" id="WP_145431355.1">
    <property type="nucleotide sequence ID" value="NZ_CP036339.1"/>
</dbReference>
<evidence type="ECO:0000259" key="2">
    <source>
        <dbReference type="PROSITE" id="PS51176"/>
    </source>
</evidence>
<dbReference type="Pfam" id="PF02153">
    <property type="entry name" value="PDH_N"/>
    <property type="match status" value="1"/>
</dbReference>
<name>A0A517TTU7_9BACT</name>
<dbReference type="InterPro" id="IPR003099">
    <property type="entry name" value="Prephen_DH"/>
</dbReference>
<dbReference type="InterPro" id="IPR008927">
    <property type="entry name" value="6-PGluconate_DH-like_C_sf"/>
</dbReference>
<dbReference type="Pfam" id="PF20463">
    <property type="entry name" value="PDH_C"/>
    <property type="match status" value="1"/>
</dbReference>
<reference evidence="3 4" key="1">
    <citation type="submission" date="2019-02" db="EMBL/GenBank/DDBJ databases">
        <title>Deep-cultivation of Planctomycetes and their phenomic and genomic characterization uncovers novel biology.</title>
        <authorList>
            <person name="Wiegand S."/>
            <person name="Jogler M."/>
            <person name="Boedeker C."/>
            <person name="Pinto D."/>
            <person name="Vollmers J."/>
            <person name="Rivas-Marin E."/>
            <person name="Kohn T."/>
            <person name="Peeters S.H."/>
            <person name="Heuer A."/>
            <person name="Rast P."/>
            <person name="Oberbeckmann S."/>
            <person name="Bunk B."/>
            <person name="Jeske O."/>
            <person name="Meyerdierks A."/>
            <person name="Storesund J.E."/>
            <person name="Kallscheuer N."/>
            <person name="Luecker S."/>
            <person name="Lage O.M."/>
            <person name="Pohl T."/>
            <person name="Merkel B.J."/>
            <person name="Hornburger P."/>
            <person name="Mueller R.-W."/>
            <person name="Bruemmer F."/>
            <person name="Labrenz M."/>
            <person name="Spormann A.M."/>
            <person name="Op den Camp H."/>
            <person name="Overmann J."/>
            <person name="Amann R."/>
            <person name="Jetten M.S.M."/>
            <person name="Mascher T."/>
            <person name="Medema M.H."/>
            <person name="Devos D.P."/>
            <person name="Kaster A.-K."/>
            <person name="Ovreas L."/>
            <person name="Rohde M."/>
            <person name="Galperin M.Y."/>
            <person name="Jogler C."/>
        </authorList>
    </citation>
    <scope>NUCLEOTIDE SEQUENCE [LARGE SCALE GENOMIC DNA]</scope>
    <source>
        <strain evidence="3 4">I41</strain>
    </source>
</reference>
<dbReference type="InterPro" id="IPR050812">
    <property type="entry name" value="Preph/Arog_dehydrog"/>
</dbReference>
<dbReference type="Proteomes" id="UP000317909">
    <property type="component" value="Chromosome"/>
</dbReference>
<dbReference type="GO" id="GO:0070403">
    <property type="term" value="F:NAD+ binding"/>
    <property type="evidence" value="ECO:0007669"/>
    <property type="project" value="InterPro"/>
</dbReference>
<evidence type="ECO:0000313" key="3">
    <source>
        <dbReference type="EMBL" id="QDT71805.1"/>
    </source>
</evidence>
<sequence>MPDRPRVAIIGVGLIGGSIGLALRERELADEVVGVGRRLTSLEKARQLGAIDRATTNLVEGVVGADWVIIATPVDSIVDTVTAVAAAAPRATITDAGSTKAQICREIRKLPPSEPGRPAPGAHFIGSHPLAGGHRTGPEFARADLLVDRTVLVTPEDDTPPGLVERTKEFWEALGAEVVLLSPEEHDRALAATSHLPHLIAAALASATPEEWLQLTGTGWGDTTRIAAGSPQLWTQIFTQNRAAVVDALRRFEHRLAEFDKALTNGDVPALTLELQEAKRIRDAVGD</sequence>
<gene>
    <name evidence="3" type="ORF">I41_09660</name>
</gene>
<organism evidence="3 4">
    <name type="scientific">Lacipirellula limnantheis</name>
    <dbReference type="NCBI Taxonomy" id="2528024"/>
    <lineage>
        <taxon>Bacteria</taxon>
        <taxon>Pseudomonadati</taxon>
        <taxon>Planctomycetota</taxon>
        <taxon>Planctomycetia</taxon>
        <taxon>Pirellulales</taxon>
        <taxon>Lacipirellulaceae</taxon>
        <taxon>Lacipirellula</taxon>
    </lineage>
</organism>
<keyword evidence="4" id="KW-1185">Reference proteome</keyword>
<dbReference type="Gene3D" id="1.10.3660.10">
    <property type="entry name" value="6-phosphogluconate dehydrogenase C-terminal like domain"/>
    <property type="match status" value="1"/>
</dbReference>
<accession>A0A517TTU7</accession>
<dbReference type="EMBL" id="CP036339">
    <property type="protein sequence ID" value="QDT71805.1"/>
    <property type="molecule type" value="Genomic_DNA"/>
</dbReference>
<dbReference type="PROSITE" id="PS51176">
    <property type="entry name" value="PDH_ADH"/>
    <property type="match status" value="1"/>
</dbReference>
<dbReference type="GO" id="GO:0006571">
    <property type="term" value="P:tyrosine biosynthetic process"/>
    <property type="evidence" value="ECO:0007669"/>
    <property type="project" value="InterPro"/>
</dbReference>
<dbReference type="PANTHER" id="PTHR21363:SF0">
    <property type="entry name" value="PREPHENATE DEHYDROGENASE [NADP(+)]"/>
    <property type="match status" value="1"/>
</dbReference>
<proteinExistence type="predicted"/>
<dbReference type="AlphaFoldDB" id="A0A517TTU7"/>
<dbReference type="OrthoDB" id="9802008at2"/>
<dbReference type="GO" id="GO:0004665">
    <property type="term" value="F:prephenate dehydrogenase (NADP+) activity"/>
    <property type="evidence" value="ECO:0007669"/>
    <property type="project" value="InterPro"/>
</dbReference>
<dbReference type="KEGG" id="llh:I41_09660"/>